<gene>
    <name evidence="2" type="ORF">AMYX_04020</name>
</gene>
<organism evidence="2 3">
    <name type="scientific">Anaeromyxobacter diazotrophicus</name>
    <dbReference type="NCBI Taxonomy" id="2590199"/>
    <lineage>
        <taxon>Bacteria</taxon>
        <taxon>Pseudomonadati</taxon>
        <taxon>Myxococcota</taxon>
        <taxon>Myxococcia</taxon>
        <taxon>Myxococcales</taxon>
        <taxon>Cystobacterineae</taxon>
        <taxon>Anaeromyxobacteraceae</taxon>
        <taxon>Anaeromyxobacter</taxon>
    </lineage>
</organism>
<evidence type="ECO:0008006" key="4">
    <source>
        <dbReference type="Google" id="ProtNLM"/>
    </source>
</evidence>
<accession>A0A7I9VGZ3</accession>
<keyword evidence="1" id="KW-0472">Membrane</keyword>
<dbReference type="Pfam" id="PF07963">
    <property type="entry name" value="N_methyl"/>
    <property type="match status" value="1"/>
</dbReference>
<dbReference type="RefSeq" id="WP_176062446.1">
    <property type="nucleotide sequence ID" value="NZ_BJTG01000001.1"/>
</dbReference>
<evidence type="ECO:0000313" key="3">
    <source>
        <dbReference type="Proteomes" id="UP000503640"/>
    </source>
</evidence>
<sequence length="412" mass="42923">MKIPSARGFTLVELMVASLVGVIVVGGAVVLMINQQRAFAAGADDRALQEAGRLALEDISNNLRMAGYGIDPAMAFDFGKMDNAPMDRAPGGTLVTITGQSCATPVTCRDSATRPDELVFLARDAFFNHAVAAAPTTTEVKIQGPLNVPLHKGQILQLACYTGTLDWAYVTVDAEVPVKTSTGAISVAVGSHTGTDFPFQNDWLLRPCFQDGAVAALKVDRFRYFVGTYDAAGAVQTWGAAGARPFLMLDQGLVDASGTPILTVAAPDVEDLQVSYLFPAATAPALGSVPAVAGTPLANAAGGIELAPAAGIPSYGTARTDPSRFTNHPANIRGVRVAVVIRSAEKRTTLGSLQDNQLPAAGNRSALTAPETGYRHLLFEATTLTRNLDARTPYIPVLSTAAGTDNLNVGGG</sequence>
<evidence type="ECO:0000256" key="1">
    <source>
        <dbReference type="SAM" id="Phobius"/>
    </source>
</evidence>
<proteinExistence type="predicted"/>
<protein>
    <recommendedName>
        <fullName evidence="4">Prepilin-type N-terminal cleavage/methylation domain-containing protein</fullName>
    </recommendedName>
</protein>
<feature type="transmembrane region" description="Helical" evidence="1">
    <location>
        <begin position="12"/>
        <end position="33"/>
    </location>
</feature>
<dbReference type="NCBIfam" id="TIGR02532">
    <property type="entry name" value="IV_pilin_GFxxxE"/>
    <property type="match status" value="1"/>
</dbReference>
<evidence type="ECO:0000313" key="2">
    <source>
        <dbReference type="EMBL" id="GEJ55661.1"/>
    </source>
</evidence>
<name>A0A7I9VGZ3_9BACT</name>
<dbReference type="AlphaFoldDB" id="A0A7I9VGZ3"/>
<dbReference type="InterPro" id="IPR012902">
    <property type="entry name" value="N_methyl_site"/>
</dbReference>
<keyword evidence="1" id="KW-0812">Transmembrane</keyword>
<dbReference type="Proteomes" id="UP000503640">
    <property type="component" value="Unassembled WGS sequence"/>
</dbReference>
<keyword evidence="3" id="KW-1185">Reference proteome</keyword>
<reference evidence="3" key="1">
    <citation type="journal article" date="2020" name="Appl. Environ. Microbiol.">
        <title>Diazotrophic Anaeromyxobacter Isolates from Soils.</title>
        <authorList>
            <person name="Masuda Y."/>
            <person name="Yamanaka H."/>
            <person name="Xu Z.X."/>
            <person name="Shiratori Y."/>
            <person name="Aono T."/>
            <person name="Amachi S."/>
            <person name="Senoo K."/>
            <person name="Itoh H."/>
        </authorList>
    </citation>
    <scope>NUCLEOTIDE SEQUENCE [LARGE SCALE GENOMIC DNA]</scope>
    <source>
        <strain evidence="3">R267</strain>
    </source>
</reference>
<dbReference type="EMBL" id="BJTG01000001">
    <property type="protein sequence ID" value="GEJ55661.1"/>
    <property type="molecule type" value="Genomic_DNA"/>
</dbReference>
<keyword evidence="1" id="KW-1133">Transmembrane helix</keyword>
<comment type="caution">
    <text evidence="2">The sequence shown here is derived from an EMBL/GenBank/DDBJ whole genome shotgun (WGS) entry which is preliminary data.</text>
</comment>